<gene>
    <name evidence="1" type="ORF">CEJ86_33620</name>
</gene>
<accession>A0A2J0YSX3</accession>
<organism evidence="1 2">
    <name type="scientific">Rhizobium meliloti</name>
    <name type="common">Ensifer meliloti</name>
    <name type="synonym">Sinorhizobium meliloti</name>
    <dbReference type="NCBI Taxonomy" id="382"/>
    <lineage>
        <taxon>Bacteria</taxon>
        <taxon>Pseudomonadati</taxon>
        <taxon>Pseudomonadota</taxon>
        <taxon>Alphaproteobacteria</taxon>
        <taxon>Hyphomicrobiales</taxon>
        <taxon>Rhizobiaceae</taxon>
        <taxon>Sinorhizobium/Ensifer group</taxon>
        <taxon>Sinorhizobium</taxon>
    </lineage>
</organism>
<name>A0A2J0YSX3_RHIML</name>
<sequence length="69" mass="8454">MHRKSQDPSSDEDLEMLFQFMECFDDPDLPDGAWEMYLKEGIKQYNHLFNTDHEKHQAWLGYMQWKQDK</sequence>
<proteinExistence type="predicted"/>
<dbReference type="Proteomes" id="UP000231987">
    <property type="component" value="Unassembled WGS sequence"/>
</dbReference>
<comment type="caution">
    <text evidence="1">The sequence shown here is derived from an EMBL/GenBank/DDBJ whole genome shotgun (WGS) entry which is preliminary data.</text>
</comment>
<evidence type="ECO:0000313" key="2">
    <source>
        <dbReference type="Proteomes" id="UP000231987"/>
    </source>
</evidence>
<dbReference type="EMBL" id="NJGD01000125">
    <property type="protein sequence ID" value="PJR06832.1"/>
    <property type="molecule type" value="Genomic_DNA"/>
</dbReference>
<protein>
    <submittedName>
        <fullName evidence="1">Uncharacterized protein</fullName>
    </submittedName>
</protein>
<dbReference type="AlphaFoldDB" id="A0A2J0YSX3"/>
<dbReference type="RefSeq" id="WP_100675165.1">
    <property type="nucleotide sequence ID" value="NZ_NJGD01000125.1"/>
</dbReference>
<evidence type="ECO:0000313" key="1">
    <source>
        <dbReference type="EMBL" id="PJR06832.1"/>
    </source>
</evidence>
<reference evidence="1 2" key="1">
    <citation type="submission" date="2017-06" db="EMBL/GenBank/DDBJ databases">
        <title>Ensifer strains isolated from leguminous trees and herbs display diverse denitrification phenotypes with some acting as strong N2O sinks.</title>
        <authorList>
            <person name="Woliy K."/>
            <person name="Mania D."/>
            <person name="Bakken L.R."/>
            <person name="Frostegard A."/>
        </authorList>
    </citation>
    <scope>NUCLEOTIDE SEQUENCE [LARGE SCALE GENOMIC DNA]</scope>
    <source>
        <strain evidence="1 2">AC50a</strain>
    </source>
</reference>